<sequence>MEGPVKAIGNNLTFTFHQENGRTIEYPVWKGSVSFQDPAQKTETKQGNVRYAIAEEEWERVPRLLEAR</sequence>
<proteinExistence type="predicted"/>
<organism evidence="1 2">
    <name type="scientific">Planococcus chinensis</name>
    <dbReference type="NCBI Taxonomy" id="272917"/>
    <lineage>
        <taxon>Bacteria</taxon>
        <taxon>Bacillati</taxon>
        <taxon>Bacillota</taxon>
        <taxon>Bacilli</taxon>
        <taxon>Bacillales</taxon>
        <taxon>Caryophanaceae</taxon>
        <taxon>Planococcus</taxon>
    </lineage>
</organism>
<comment type="caution">
    <text evidence="1">The sequence shown here is derived from an EMBL/GenBank/DDBJ whole genome shotgun (WGS) entry which is preliminary data.</text>
</comment>
<dbReference type="EMBL" id="JBHUFW010000011">
    <property type="protein sequence ID" value="MFD1864249.1"/>
    <property type="molecule type" value="Genomic_DNA"/>
</dbReference>
<accession>A0ABW4QL88</accession>
<protein>
    <submittedName>
        <fullName evidence="1">Uncharacterized protein</fullName>
    </submittedName>
</protein>
<evidence type="ECO:0000313" key="1">
    <source>
        <dbReference type="EMBL" id="MFD1864249.1"/>
    </source>
</evidence>
<dbReference type="Proteomes" id="UP001597273">
    <property type="component" value="Unassembled WGS sequence"/>
</dbReference>
<evidence type="ECO:0000313" key="2">
    <source>
        <dbReference type="Proteomes" id="UP001597273"/>
    </source>
</evidence>
<reference evidence="2" key="1">
    <citation type="journal article" date="2019" name="Int. J. Syst. Evol. Microbiol.">
        <title>The Global Catalogue of Microorganisms (GCM) 10K type strain sequencing project: providing services to taxonomists for standard genome sequencing and annotation.</title>
        <authorList>
            <consortium name="The Broad Institute Genomics Platform"/>
            <consortium name="The Broad Institute Genome Sequencing Center for Infectious Disease"/>
            <person name="Wu L."/>
            <person name="Ma J."/>
        </authorList>
    </citation>
    <scope>NUCLEOTIDE SEQUENCE [LARGE SCALE GENOMIC DNA]</scope>
    <source>
        <strain evidence="2">CGMCC 1.15475</strain>
    </source>
</reference>
<keyword evidence="2" id="KW-1185">Reference proteome</keyword>
<name>A0ABW4QL88_9BACL</name>
<gene>
    <name evidence="1" type="ORF">ACFSDB_15165</name>
</gene>